<dbReference type="EMBL" id="JAPFQI010000002">
    <property type="protein sequence ID" value="MCW8085197.1"/>
    <property type="molecule type" value="Genomic_DNA"/>
</dbReference>
<keyword evidence="1" id="KW-0812">Transmembrane</keyword>
<keyword evidence="1" id="KW-1133">Transmembrane helix</keyword>
<name>A0ABT3NSQ8_9PROT</name>
<keyword evidence="1" id="KW-0472">Membrane</keyword>
<evidence type="ECO:0000313" key="3">
    <source>
        <dbReference type="Proteomes" id="UP001526430"/>
    </source>
</evidence>
<evidence type="ECO:0000313" key="2">
    <source>
        <dbReference type="EMBL" id="MCW8085197.1"/>
    </source>
</evidence>
<sequence>MTVAVAAEGFRQRSLRVFIAVSVALVAWRLLLAVAYLLFGPPLDVLPQHHTTQIFFILSKAVLGGLFWPVSLALSWRDPVGWLFYPW</sequence>
<evidence type="ECO:0000256" key="1">
    <source>
        <dbReference type="SAM" id="Phobius"/>
    </source>
</evidence>
<feature type="transmembrane region" description="Helical" evidence="1">
    <location>
        <begin position="17"/>
        <end position="39"/>
    </location>
</feature>
<keyword evidence="3" id="KW-1185">Reference proteome</keyword>
<dbReference type="Proteomes" id="UP001526430">
    <property type="component" value="Unassembled WGS sequence"/>
</dbReference>
<dbReference type="RefSeq" id="WP_301589049.1">
    <property type="nucleotide sequence ID" value="NZ_JAPFQI010000002.1"/>
</dbReference>
<comment type="caution">
    <text evidence="2">The sequence shown here is derived from an EMBL/GenBank/DDBJ whole genome shotgun (WGS) entry which is preliminary data.</text>
</comment>
<protein>
    <submittedName>
        <fullName evidence="2">Uncharacterized protein</fullName>
    </submittedName>
</protein>
<gene>
    <name evidence="2" type="ORF">OF850_06130</name>
</gene>
<organism evidence="2 3">
    <name type="scientific">Sabulicella glaciei</name>
    <dbReference type="NCBI Taxonomy" id="2984948"/>
    <lineage>
        <taxon>Bacteria</taxon>
        <taxon>Pseudomonadati</taxon>
        <taxon>Pseudomonadota</taxon>
        <taxon>Alphaproteobacteria</taxon>
        <taxon>Acetobacterales</taxon>
        <taxon>Acetobacteraceae</taxon>
        <taxon>Sabulicella</taxon>
    </lineage>
</organism>
<accession>A0ABT3NSQ8</accession>
<feature type="transmembrane region" description="Helical" evidence="1">
    <location>
        <begin position="54"/>
        <end position="74"/>
    </location>
</feature>
<reference evidence="2 3" key="1">
    <citation type="submission" date="2022-10" db="EMBL/GenBank/DDBJ databases">
        <title>Roseococcus glaciei nov., sp. nov., isolated from glacier.</title>
        <authorList>
            <person name="Liu Q."/>
            <person name="Xin Y.-H."/>
        </authorList>
    </citation>
    <scope>NUCLEOTIDE SEQUENCE [LARGE SCALE GENOMIC DNA]</scope>
    <source>
        <strain evidence="2 3">MDT2-1-1</strain>
    </source>
</reference>
<proteinExistence type="predicted"/>